<organism evidence="2 3">
    <name type="scientific">Haemaphysalis longicornis</name>
    <name type="common">Bush tick</name>
    <dbReference type="NCBI Taxonomy" id="44386"/>
    <lineage>
        <taxon>Eukaryota</taxon>
        <taxon>Metazoa</taxon>
        <taxon>Ecdysozoa</taxon>
        <taxon>Arthropoda</taxon>
        <taxon>Chelicerata</taxon>
        <taxon>Arachnida</taxon>
        <taxon>Acari</taxon>
        <taxon>Parasitiformes</taxon>
        <taxon>Ixodida</taxon>
        <taxon>Ixodoidea</taxon>
        <taxon>Ixodidae</taxon>
        <taxon>Haemaphysalinae</taxon>
        <taxon>Haemaphysalis</taxon>
    </lineage>
</organism>
<comment type="caution">
    <text evidence="2">The sequence shown here is derived from an EMBL/GenBank/DDBJ whole genome shotgun (WGS) entry which is preliminary data.</text>
</comment>
<keyword evidence="3" id="KW-1185">Reference proteome</keyword>
<dbReference type="VEuPathDB" id="VectorBase:HLOH_040170"/>
<accession>A0A9J6H4J1</accession>
<name>A0A9J6H4J1_HAELO</name>
<dbReference type="Proteomes" id="UP000821853">
    <property type="component" value="Chromosome 9"/>
</dbReference>
<keyword evidence="1" id="KW-0175">Coiled coil</keyword>
<proteinExistence type="predicted"/>
<evidence type="ECO:0000313" key="2">
    <source>
        <dbReference type="EMBL" id="KAH9381953.1"/>
    </source>
</evidence>
<dbReference type="OrthoDB" id="6435013at2759"/>
<gene>
    <name evidence="2" type="ORF">HPB48_013574</name>
</gene>
<dbReference type="AlphaFoldDB" id="A0A9J6H4J1"/>
<evidence type="ECO:0000313" key="3">
    <source>
        <dbReference type="Proteomes" id="UP000821853"/>
    </source>
</evidence>
<dbReference type="EMBL" id="JABSTR010000011">
    <property type="protein sequence ID" value="KAH9381953.1"/>
    <property type="molecule type" value="Genomic_DNA"/>
</dbReference>
<reference evidence="2 3" key="1">
    <citation type="journal article" date="2020" name="Cell">
        <title>Large-Scale Comparative Analyses of Tick Genomes Elucidate Their Genetic Diversity and Vector Capacities.</title>
        <authorList>
            <consortium name="Tick Genome and Microbiome Consortium (TIGMIC)"/>
            <person name="Jia N."/>
            <person name="Wang J."/>
            <person name="Shi W."/>
            <person name="Du L."/>
            <person name="Sun Y."/>
            <person name="Zhan W."/>
            <person name="Jiang J.F."/>
            <person name="Wang Q."/>
            <person name="Zhang B."/>
            <person name="Ji P."/>
            <person name="Bell-Sakyi L."/>
            <person name="Cui X.M."/>
            <person name="Yuan T.T."/>
            <person name="Jiang B.G."/>
            <person name="Yang W.F."/>
            <person name="Lam T.T."/>
            <person name="Chang Q.C."/>
            <person name="Ding S.J."/>
            <person name="Wang X.J."/>
            <person name="Zhu J.G."/>
            <person name="Ruan X.D."/>
            <person name="Zhao L."/>
            <person name="Wei J.T."/>
            <person name="Ye R.Z."/>
            <person name="Que T.C."/>
            <person name="Du C.H."/>
            <person name="Zhou Y.H."/>
            <person name="Cheng J.X."/>
            <person name="Dai P.F."/>
            <person name="Guo W.B."/>
            <person name="Han X.H."/>
            <person name="Huang E.J."/>
            <person name="Li L.F."/>
            <person name="Wei W."/>
            <person name="Gao Y.C."/>
            <person name="Liu J.Z."/>
            <person name="Shao H.Z."/>
            <person name="Wang X."/>
            <person name="Wang C.C."/>
            <person name="Yang T.C."/>
            <person name="Huo Q.B."/>
            <person name="Li W."/>
            <person name="Chen H.Y."/>
            <person name="Chen S.E."/>
            <person name="Zhou L.G."/>
            <person name="Ni X.B."/>
            <person name="Tian J.H."/>
            <person name="Sheng Y."/>
            <person name="Liu T."/>
            <person name="Pan Y.S."/>
            <person name="Xia L.Y."/>
            <person name="Li J."/>
            <person name="Zhao F."/>
            <person name="Cao W.C."/>
        </authorList>
    </citation>
    <scope>NUCLEOTIDE SEQUENCE [LARGE SCALE GENOMIC DNA]</scope>
    <source>
        <strain evidence="2">HaeL-2018</strain>
    </source>
</reference>
<sequence length="270" mass="30622">MHTLQKEVRHRFDGRICSQKATQKVQSTVKSCKWLKGLRKVLDVLTMAGRLSDSQREGVLAEYTELLQESKHELRLFERSVSRLDEFFRDLLGFNASYKELWKAVRLLLVLSHGQATVERGFSINRQISVENLKGLSYVSQRIICDAVERAGGILNVPISKELRVAVSAARQHYSAHLASQKKQCQENSQQTKRQRIMEEVEGLQMKKKKLEAVVADLTASADEYAEKAEATADIKNVVKSNSLRKTAKAKAEELSSIKKQIENKLKDLP</sequence>
<evidence type="ECO:0000256" key="1">
    <source>
        <dbReference type="SAM" id="Coils"/>
    </source>
</evidence>
<protein>
    <submittedName>
        <fullName evidence="2">Uncharacterized protein</fullName>
    </submittedName>
</protein>
<feature type="coiled-coil region" evidence="1">
    <location>
        <begin position="194"/>
        <end position="265"/>
    </location>
</feature>